<name>A0A8T2CJH6_ARASU</name>
<evidence type="ECO:0000313" key="16">
    <source>
        <dbReference type="Proteomes" id="UP000694251"/>
    </source>
</evidence>
<protein>
    <recommendedName>
        <fullName evidence="3">RING-type E3 ubiquitin transferase</fullName>
        <ecNumber evidence="3">2.3.2.27</ecNumber>
    </recommendedName>
</protein>
<accession>A0A8T2CJH6</accession>
<evidence type="ECO:0000256" key="11">
    <source>
        <dbReference type="ARBA" id="ARBA00023136"/>
    </source>
</evidence>
<feature type="transmembrane region" description="Helical" evidence="13">
    <location>
        <begin position="6"/>
        <end position="22"/>
    </location>
</feature>
<evidence type="ECO:0000256" key="8">
    <source>
        <dbReference type="ARBA" id="ARBA00022786"/>
    </source>
</evidence>
<dbReference type="PANTHER" id="PTHR47568">
    <property type="match status" value="1"/>
</dbReference>
<organism evidence="15 16">
    <name type="scientific">Arabidopsis suecica</name>
    <name type="common">Swedish thale-cress</name>
    <name type="synonym">Cardaminopsis suecica</name>
    <dbReference type="NCBI Taxonomy" id="45249"/>
    <lineage>
        <taxon>Eukaryota</taxon>
        <taxon>Viridiplantae</taxon>
        <taxon>Streptophyta</taxon>
        <taxon>Embryophyta</taxon>
        <taxon>Tracheophyta</taxon>
        <taxon>Spermatophyta</taxon>
        <taxon>Magnoliopsida</taxon>
        <taxon>eudicotyledons</taxon>
        <taxon>Gunneridae</taxon>
        <taxon>Pentapetalae</taxon>
        <taxon>rosids</taxon>
        <taxon>malvids</taxon>
        <taxon>Brassicales</taxon>
        <taxon>Brassicaceae</taxon>
        <taxon>Camelineae</taxon>
        <taxon>Arabidopsis</taxon>
    </lineage>
</organism>
<comment type="subcellular location">
    <subcellularLocation>
        <location evidence="2">Membrane</location>
        <topology evidence="2">Multi-pass membrane protein</topology>
    </subcellularLocation>
</comment>
<feature type="domain" description="E3 Ubiquitin ligase MUL1-like" evidence="14">
    <location>
        <begin position="109"/>
        <end position="237"/>
    </location>
</feature>
<dbReference type="Pfam" id="PF12483">
    <property type="entry name" value="GIDE"/>
    <property type="match status" value="1"/>
</dbReference>
<evidence type="ECO:0000256" key="10">
    <source>
        <dbReference type="ARBA" id="ARBA00022989"/>
    </source>
</evidence>
<dbReference type="OrthoDB" id="1093521at2759"/>
<evidence type="ECO:0000256" key="1">
    <source>
        <dbReference type="ARBA" id="ARBA00000900"/>
    </source>
</evidence>
<dbReference type="InterPro" id="IPR022170">
    <property type="entry name" value="MUL1-like"/>
</dbReference>
<feature type="transmembrane region" description="Helical" evidence="13">
    <location>
        <begin position="232"/>
        <end position="258"/>
    </location>
</feature>
<evidence type="ECO:0000256" key="5">
    <source>
        <dbReference type="ARBA" id="ARBA00022692"/>
    </source>
</evidence>
<comment type="caution">
    <text evidence="15">The sequence shown here is derived from an EMBL/GenBank/DDBJ whole genome shotgun (WGS) entry which is preliminary data.</text>
</comment>
<keyword evidence="16" id="KW-1185">Reference proteome</keyword>
<proteinExistence type="predicted"/>
<evidence type="ECO:0000313" key="15">
    <source>
        <dbReference type="EMBL" id="KAG7597024.1"/>
    </source>
</evidence>
<feature type="compositionally biased region" description="Basic and acidic residues" evidence="12">
    <location>
        <begin position="268"/>
        <end position="284"/>
    </location>
</feature>
<evidence type="ECO:0000256" key="12">
    <source>
        <dbReference type="SAM" id="MobiDB-lite"/>
    </source>
</evidence>
<keyword evidence="6" id="KW-0479">Metal-binding</keyword>
<evidence type="ECO:0000256" key="2">
    <source>
        <dbReference type="ARBA" id="ARBA00004141"/>
    </source>
</evidence>
<evidence type="ECO:0000256" key="13">
    <source>
        <dbReference type="SAM" id="Phobius"/>
    </source>
</evidence>
<dbReference type="Proteomes" id="UP000694251">
    <property type="component" value="Chromosome 6"/>
</dbReference>
<dbReference type="GO" id="GO:0016020">
    <property type="term" value="C:membrane"/>
    <property type="evidence" value="ECO:0007669"/>
    <property type="project" value="UniProtKB-SubCell"/>
</dbReference>
<dbReference type="PANTHER" id="PTHR47568:SF3">
    <property type="entry name" value="RING-TYPE E3 UBIQUITIN TRANSFERASE"/>
    <property type="match status" value="1"/>
</dbReference>
<keyword evidence="8" id="KW-0833">Ubl conjugation pathway</keyword>
<dbReference type="EC" id="2.3.2.27" evidence="3"/>
<keyword evidence="11 13" id="KW-0472">Membrane</keyword>
<sequence>MDPVVESAVFLSFAGAACYLFGRKIKRRADYLGSITRVVDGLKSLDELLAKNTTNLLVVVSGRVGSAAPLNCKHNGLLSVLVEEKAKLDCEIKLEGGGLIEKSLKFLLHQKETPWYLEDSTGQVNVVGVEDALGFNGILNKYEIHIPASELLKMVIIPEGTKVLKHDCHGRALNIGTFLTFLGEAVRDKAGNVMIQRPKEQSLLVYSGEGSFENMVDKLKSMSEDFIGLGKIMGTIGVAVAVMYGVHCIIRVLLPFLWEKIDLGNRRSENAKSDRGKNHQREESDNSPLPKGLACLLVKDSGKDC</sequence>
<dbReference type="GO" id="GO:0008270">
    <property type="term" value="F:zinc ion binding"/>
    <property type="evidence" value="ECO:0007669"/>
    <property type="project" value="UniProtKB-KW"/>
</dbReference>
<gene>
    <name evidence="15" type="ORF">ISN44_As06g014370</name>
</gene>
<dbReference type="GO" id="GO:0016567">
    <property type="term" value="P:protein ubiquitination"/>
    <property type="evidence" value="ECO:0007669"/>
    <property type="project" value="InterPro"/>
</dbReference>
<evidence type="ECO:0000256" key="7">
    <source>
        <dbReference type="ARBA" id="ARBA00022771"/>
    </source>
</evidence>
<dbReference type="AlphaFoldDB" id="A0A8T2CJH6"/>
<keyword evidence="5 13" id="KW-0812">Transmembrane</keyword>
<evidence type="ECO:0000259" key="14">
    <source>
        <dbReference type="Pfam" id="PF12483"/>
    </source>
</evidence>
<evidence type="ECO:0000256" key="3">
    <source>
        <dbReference type="ARBA" id="ARBA00012483"/>
    </source>
</evidence>
<dbReference type="InterPro" id="IPR044231">
    <property type="entry name" value="SP1/SPL1"/>
</dbReference>
<comment type="catalytic activity">
    <reaction evidence="1">
        <text>S-ubiquitinyl-[E2 ubiquitin-conjugating enzyme]-L-cysteine + [acceptor protein]-L-lysine = [E2 ubiquitin-conjugating enzyme]-L-cysteine + N(6)-ubiquitinyl-[acceptor protein]-L-lysine.</text>
        <dbReference type="EC" id="2.3.2.27"/>
    </reaction>
</comment>
<keyword evidence="7" id="KW-0863">Zinc-finger</keyword>
<evidence type="ECO:0000256" key="4">
    <source>
        <dbReference type="ARBA" id="ARBA00022679"/>
    </source>
</evidence>
<dbReference type="EMBL" id="JAEFBJ010000006">
    <property type="protein sequence ID" value="KAG7597024.1"/>
    <property type="molecule type" value="Genomic_DNA"/>
</dbReference>
<keyword evidence="4" id="KW-0808">Transferase</keyword>
<keyword evidence="9" id="KW-0862">Zinc</keyword>
<feature type="region of interest" description="Disordered" evidence="12">
    <location>
        <begin position="268"/>
        <end position="294"/>
    </location>
</feature>
<evidence type="ECO:0000256" key="9">
    <source>
        <dbReference type="ARBA" id="ARBA00022833"/>
    </source>
</evidence>
<evidence type="ECO:0000256" key="6">
    <source>
        <dbReference type="ARBA" id="ARBA00022723"/>
    </source>
</evidence>
<dbReference type="GO" id="GO:0061630">
    <property type="term" value="F:ubiquitin protein ligase activity"/>
    <property type="evidence" value="ECO:0007669"/>
    <property type="project" value="UniProtKB-EC"/>
</dbReference>
<keyword evidence="10 13" id="KW-1133">Transmembrane helix</keyword>
<reference evidence="15 16" key="1">
    <citation type="submission" date="2020-12" db="EMBL/GenBank/DDBJ databases">
        <title>Concerted genomic and epigenomic changes stabilize Arabidopsis allopolyploids.</title>
        <authorList>
            <person name="Chen Z."/>
        </authorList>
    </citation>
    <scope>NUCLEOTIDE SEQUENCE [LARGE SCALE GENOMIC DNA]</scope>
    <source>
        <strain evidence="15">As9502</strain>
        <tissue evidence="15">Leaf</tissue>
    </source>
</reference>